<name>A0ABQ7BFW5_BRACR</name>
<evidence type="ECO:0000256" key="1">
    <source>
        <dbReference type="SAM" id="MobiDB-lite"/>
    </source>
</evidence>
<accession>A0ABQ7BFW5</accession>
<protein>
    <submittedName>
        <fullName evidence="2">Uncharacterized protein</fullName>
    </submittedName>
</protein>
<proteinExistence type="predicted"/>
<reference evidence="2 3" key="1">
    <citation type="journal article" date="2020" name="BMC Genomics">
        <title>Intraspecific diversification of the crop wild relative Brassica cretica Lam. using demographic model selection.</title>
        <authorList>
            <person name="Kioukis A."/>
            <person name="Michalopoulou V.A."/>
            <person name="Briers L."/>
            <person name="Pirintsos S."/>
            <person name="Studholme D.J."/>
            <person name="Pavlidis P."/>
            <person name="Sarris P.F."/>
        </authorList>
    </citation>
    <scope>NUCLEOTIDE SEQUENCE [LARGE SCALE GENOMIC DNA]</scope>
    <source>
        <strain evidence="3">cv. PFS-1207/04</strain>
    </source>
</reference>
<evidence type="ECO:0000313" key="2">
    <source>
        <dbReference type="EMBL" id="KAF3531056.1"/>
    </source>
</evidence>
<keyword evidence="3" id="KW-1185">Reference proteome</keyword>
<gene>
    <name evidence="2" type="ORF">DY000_02039374</name>
</gene>
<feature type="region of interest" description="Disordered" evidence="1">
    <location>
        <begin position="1"/>
        <end position="36"/>
    </location>
</feature>
<organism evidence="2 3">
    <name type="scientific">Brassica cretica</name>
    <name type="common">Mustard</name>
    <dbReference type="NCBI Taxonomy" id="69181"/>
    <lineage>
        <taxon>Eukaryota</taxon>
        <taxon>Viridiplantae</taxon>
        <taxon>Streptophyta</taxon>
        <taxon>Embryophyta</taxon>
        <taxon>Tracheophyta</taxon>
        <taxon>Spermatophyta</taxon>
        <taxon>Magnoliopsida</taxon>
        <taxon>eudicotyledons</taxon>
        <taxon>Gunneridae</taxon>
        <taxon>Pentapetalae</taxon>
        <taxon>rosids</taxon>
        <taxon>malvids</taxon>
        <taxon>Brassicales</taxon>
        <taxon>Brassicaceae</taxon>
        <taxon>Brassiceae</taxon>
        <taxon>Brassica</taxon>
    </lineage>
</organism>
<sequence>MNFRRYYDADTRDQSSSEKLCTDGERSSDNSDVEDSSVYSDGRWFVGIYRRTLVVGIYRRIFVRRYIPTEIGSSEIAYGPPTTFRRNSDGCKAVRRNSVGIVQSQTAIQRSYIFVGNGHMVRLKFVGKFRRNSDDFTVNRNVVGNFVGIYRRTSDDYNSYIFYRNVVEKSSENSDDPCFVGIPSEMADGIPTTSIFWISSEIGRERKALHARAAAVWPARAWAWVLGEGLVQ</sequence>
<comment type="caution">
    <text evidence="2">The sequence shown here is derived from an EMBL/GenBank/DDBJ whole genome shotgun (WGS) entry which is preliminary data.</text>
</comment>
<evidence type="ECO:0000313" key="3">
    <source>
        <dbReference type="Proteomes" id="UP000266723"/>
    </source>
</evidence>
<feature type="compositionally biased region" description="Basic and acidic residues" evidence="1">
    <location>
        <begin position="1"/>
        <end position="29"/>
    </location>
</feature>
<dbReference type="Proteomes" id="UP000266723">
    <property type="component" value="Unassembled WGS sequence"/>
</dbReference>
<dbReference type="EMBL" id="QGKV02001507">
    <property type="protein sequence ID" value="KAF3531056.1"/>
    <property type="molecule type" value="Genomic_DNA"/>
</dbReference>